<proteinExistence type="predicted"/>
<sequence>MKTKELLSIIKNSDLPFEVINQISQVEILEKFVQTRVLLLDIYGVRNNMFSDANFRQKSGDTNFYEGLNEVVSKLDKSKSENILFIEVKTEEGDEISLFFQENDNLFLGYIYIC</sequence>
<dbReference type="RefSeq" id="WP_323256694.1">
    <property type="nucleotide sequence ID" value="NZ_JAYGIM010000003.1"/>
</dbReference>
<evidence type="ECO:0000313" key="1">
    <source>
        <dbReference type="EMBL" id="MEA5425975.1"/>
    </source>
</evidence>
<organism evidence="1 2">
    <name type="scientific">Arcicella lustrica</name>
    <dbReference type="NCBI Taxonomy" id="2984196"/>
    <lineage>
        <taxon>Bacteria</taxon>
        <taxon>Pseudomonadati</taxon>
        <taxon>Bacteroidota</taxon>
        <taxon>Cytophagia</taxon>
        <taxon>Cytophagales</taxon>
        <taxon>Flectobacillaceae</taxon>
        <taxon>Arcicella</taxon>
    </lineage>
</organism>
<protein>
    <submittedName>
        <fullName evidence="1">Uncharacterized protein</fullName>
    </submittedName>
</protein>
<accession>A0ABU5SFB3</accession>
<name>A0ABU5SFB3_9BACT</name>
<reference evidence="1 2" key="1">
    <citation type="submission" date="2023-12" db="EMBL/GenBank/DDBJ databases">
        <title>Novel species of the genus Arcicella isolated from rivers.</title>
        <authorList>
            <person name="Lu H."/>
        </authorList>
    </citation>
    <scope>NUCLEOTIDE SEQUENCE [LARGE SCALE GENOMIC DNA]</scope>
    <source>
        <strain evidence="1 2">DC25W</strain>
    </source>
</reference>
<keyword evidence="2" id="KW-1185">Reference proteome</keyword>
<dbReference type="EMBL" id="JAYGIM010000003">
    <property type="protein sequence ID" value="MEA5425975.1"/>
    <property type="molecule type" value="Genomic_DNA"/>
</dbReference>
<gene>
    <name evidence="1" type="ORF">VB798_05275</name>
</gene>
<dbReference type="Proteomes" id="UP001302222">
    <property type="component" value="Unassembled WGS sequence"/>
</dbReference>
<comment type="caution">
    <text evidence="1">The sequence shown here is derived from an EMBL/GenBank/DDBJ whole genome shotgun (WGS) entry which is preliminary data.</text>
</comment>
<evidence type="ECO:0000313" key="2">
    <source>
        <dbReference type="Proteomes" id="UP001302222"/>
    </source>
</evidence>